<sequence>MIARRLPKDSQIADNFTALGKYIAAAKDKGEKLDRLWIAGCDAGEELGDLDAALAEIEAVRKQKPDTKNKTYHLLVSFRPSDQEKLSSETLKHIEEEFAGALGLSDHQRVAGTHINTDNFHMHVAYNLVNPYTLKMAYPRHDFRALAKTARALEQKYGLAIDPGMTDGIERGREGLSPQAQDYERHTWQQSFQRYMLENKAEILEGIGKAQDWQALHEGLSAHGVSLRKRANGLVFVEAREGKQAMKASAFDRSTSKPALEKRLGPFEPIEKEREAGVVRSMPARRYKARPLLKGHPAMRPLWRRYLTTRRAVPKRPGIIGRAIGNWKQFLLAEAYNDPMAIVLILAHREMLNLLLGPRQVQAKRVPKTLEGPLAHWRQLAPAQVSRMKPQMATRPERAEQMQDG</sequence>
<dbReference type="eggNOG" id="COG3843">
    <property type="taxonomic scope" value="Bacteria"/>
</dbReference>
<protein>
    <submittedName>
        <fullName evidence="4">TraI protein</fullName>
    </submittedName>
</protein>
<dbReference type="RefSeq" id="WP_052379061.1">
    <property type="nucleotide sequence ID" value="NZ_BBIO01000001.1"/>
</dbReference>
<dbReference type="InterPro" id="IPR005094">
    <property type="entry name" value="Endonuclease_MobA/VirD2"/>
</dbReference>
<accession>A0A081B644</accession>
<organism evidence="4 5">
    <name type="scientific">Tepidicaulis marinus</name>
    <dbReference type="NCBI Taxonomy" id="1333998"/>
    <lineage>
        <taxon>Bacteria</taxon>
        <taxon>Pseudomonadati</taxon>
        <taxon>Pseudomonadota</taxon>
        <taxon>Alphaproteobacteria</taxon>
        <taxon>Hyphomicrobiales</taxon>
        <taxon>Parvibaculaceae</taxon>
        <taxon>Tepidicaulis</taxon>
    </lineage>
</organism>
<feature type="region of interest" description="Disordered" evidence="1">
    <location>
        <begin position="386"/>
        <end position="405"/>
    </location>
</feature>
<feature type="compositionally biased region" description="Basic and acidic residues" evidence="1">
    <location>
        <begin position="395"/>
        <end position="405"/>
    </location>
</feature>
<evidence type="ECO:0000256" key="1">
    <source>
        <dbReference type="SAM" id="MobiDB-lite"/>
    </source>
</evidence>
<dbReference type="STRING" id="1333998.M2A_0011"/>
<reference evidence="4 5" key="1">
    <citation type="submission" date="2014-07" db="EMBL/GenBank/DDBJ databases">
        <title>Tepidicaulis marinum gen. nov., sp. nov., a novel marine bacterium denitrifying nitrate to nitrous oxide strictly under microaerobic conditions.</title>
        <authorList>
            <person name="Takeuchi M."/>
            <person name="Yamagishi T."/>
            <person name="Kamagata Y."/>
            <person name="Oshima K."/>
            <person name="Hattori M."/>
            <person name="Katayama T."/>
            <person name="Hanada S."/>
            <person name="Tamaki H."/>
            <person name="Marumo K."/>
            <person name="Maeda H."/>
            <person name="Nedachi M."/>
            <person name="Iwasaki W."/>
            <person name="Suwa Y."/>
            <person name="Sakata S."/>
        </authorList>
    </citation>
    <scope>NUCLEOTIDE SEQUENCE [LARGE SCALE GENOMIC DNA]</scope>
    <source>
        <strain evidence="4 5">MA2</strain>
    </source>
</reference>
<dbReference type="Pfam" id="PF22863">
    <property type="entry name" value="TraI_middle"/>
    <property type="match status" value="1"/>
</dbReference>
<dbReference type="EMBL" id="BBIO01000001">
    <property type="protein sequence ID" value="GAK43512.1"/>
    <property type="molecule type" value="Genomic_DNA"/>
</dbReference>
<dbReference type="Pfam" id="PF03432">
    <property type="entry name" value="Relaxase"/>
    <property type="match status" value="1"/>
</dbReference>
<feature type="domain" description="MobA/VirD2-like nuclease" evidence="2">
    <location>
        <begin position="29"/>
        <end position="159"/>
    </location>
</feature>
<dbReference type="Proteomes" id="UP000028702">
    <property type="component" value="Unassembled WGS sequence"/>
</dbReference>
<proteinExistence type="predicted"/>
<evidence type="ECO:0000259" key="2">
    <source>
        <dbReference type="Pfam" id="PF03432"/>
    </source>
</evidence>
<keyword evidence="5" id="KW-1185">Reference proteome</keyword>
<gene>
    <name evidence="4" type="ORF">M2A_0011</name>
</gene>
<evidence type="ECO:0000259" key="3">
    <source>
        <dbReference type="Pfam" id="PF22863"/>
    </source>
</evidence>
<comment type="caution">
    <text evidence="4">The sequence shown here is derived from an EMBL/GenBank/DDBJ whole genome shotgun (WGS) entry which is preliminary data.</text>
</comment>
<evidence type="ECO:0000313" key="4">
    <source>
        <dbReference type="EMBL" id="GAK43512.1"/>
    </source>
</evidence>
<dbReference type="NCBIfam" id="NF041893">
    <property type="entry name" value="TraI_MobP_relax"/>
    <property type="match status" value="1"/>
</dbReference>
<feature type="domain" description="TraI-like middle" evidence="3">
    <location>
        <begin position="179"/>
        <end position="269"/>
    </location>
</feature>
<dbReference type="InterPro" id="IPR049751">
    <property type="entry name" value="TraI/MobA_relaxases"/>
</dbReference>
<evidence type="ECO:0000313" key="5">
    <source>
        <dbReference type="Proteomes" id="UP000028702"/>
    </source>
</evidence>
<name>A0A081B644_9HYPH</name>
<dbReference type="InterPro" id="IPR054462">
    <property type="entry name" value="TraI_M"/>
</dbReference>
<dbReference type="AlphaFoldDB" id="A0A081B644"/>